<evidence type="ECO:0000313" key="1">
    <source>
        <dbReference type="EMBL" id="EEX19816.1"/>
    </source>
</evidence>
<dbReference type="EMBL" id="ACVA01000008">
    <property type="protein sequence ID" value="EEX19816.1"/>
    <property type="molecule type" value="Genomic_DNA"/>
</dbReference>
<gene>
    <name evidence="1" type="ORF">HMPREF0973_00271</name>
</gene>
<comment type="caution">
    <text evidence="1">The sequence shown here is derived from an EMBL/GenBank/DDBJ whole genome shotgun (WGS) entry which is preliminary data.</text>
</comment>
<reference evidence="1 2" key="1">
    <citation type="submission" date="2009-09" db="EMBL/GenBank/DDBJ databases">
        <authorList>
            <person name="Weinstock G."/>
            <person name="Sodergren E."/>
            <person name="Clifton S."/>
            <person name="Fulton L."/>
            <person name="Fulton B."/>
            <person name="Courtney L."/>
            <person name="Fronick C."/>
            <person name="Harrison M."/>
            <person name="Strong C."/>
            <person name="Farmer C."/>
            <person name="Delahaunty K."/>
            <person name="Markovic C."/>
            <person name="Hall O."/>
            <person name="Minx P."/>
            <person name="Tomlinson C."/>
            <person name="Mitreva M."/>
            <person name="Nelson J."/>
            <person name="Hou S."/>
            <person name="Wollam A."/>
            <person name="Pepin K.H."/>
            <person name="Johnson M."/>
            <person name="Bhonagiri V."/>
            <person name="Nash W.E."/>
            <person name="Warren W."/>
            <person name="Chinwalla A."/>
            <person name="Mardis E.R."/>
            <person name="Wilson R.K."/>
        </authorList>
    </citation>
    <scope>NUCLEOTIDE SEQUENCE [LARGE SCALE GENOMIC DNA]</scope>
    <source>
        <strain evidence="1 2">F0319</strain>
    </source>
</reference>
<sequence>MSGQTRASVPTCSIISNRTNNPFTYQLVNLLTLPNNSFTYQLVLSSTLPNHNFEL</sequence>
<name>C9MKZ6_9BACT</name>
<proteinExistence type="predicted"/>
<organism evidence="1 2">
    <name type="scientific">Prevotella veroralis F0319</name>
    <dbReference type="NCBI Taxonomy" id="649761"/>
    <lineage>
        <taxon>Bacteria</taxon>
        <taxon>Pseudomonadati</taxon>
        <taxon>Bacteroidota</taxon>
        <taxon>Bacteroidia</taxon>
        <taxon>Bacteroidales</taxon>
        <taxon>Prevotellaceae</taxon>
        <taxon>Prevotella</taxon>
    </lineage>
</organism>
<dbReference type="AlphaFoldDB" id="C9MKZ6"/>
<dbReference type="Proteomes" id="UP000003327">
    <property type="component" value="Unassembled WGS sequence"/>
</dbReference>
<dbReference type="HOGENOM" id="CLU_3028611_0_0_10"/>
<accession>C9MKZ6</accession>
<evidence type="ECO:0000313" key="2">
    <source>
        <dbReference type="Proteomes" id="UP000003327"/>
    </source>
</evidence>
<dbReference type="STRING" id="649761.HMPREF0973_00271"/>
<protein>
    <submittedName>
        <fullName evidence="1">Uncharacterized protein</fullName>
    </submittedName>
</protein>
<keyword evidence="2" id="KW-1185">Reference proteome</keyword>